<protein>
    <recommendedName>
        <fullName evidence="1">TnsA endonuclease N-terminal domain-containing protein</fullName>
    </recommendedName>
</protein>
<proteinExistence type="inferred from homology"/>
<dbReference type="Pfam" id="PF08722">
    <property type="entry name" value="Tn7_TnsA-like_N"/>
    <property type="match status" value="1"/>
</dbReference>
<dbReference type="EMBL" id="UINC01085745">
    <property type="protein sequence ID" value="SVC33581.1"/>
    <property type="molecule type" value="Genomic_DNA"/>
</dbReference>
<name>A0A382LFE0_9ZZZZ</name>
<organism evidence="2">
    <name type="scientific">marine metagenome</name>
    <dbReference type="NCBI Taxonomy" id="408172"/>
    <lineage>
        <taxon>unclassified sequences</taxon>
        <taxon>metagenomes</taxon>
        <taxon>ecological metagenomes</taxon>
    </lineage>
</organism>
<evidence type="ECO:0000259" key="1">
    <source>
        <dbReference type="Pfam" id="PF08722"/>
    </source>
</evidence>
<dbReference type="HAMAP" id="MF_04160">
    <property type="entry name" value="NUCL_HEAD_T4"/>
    <property type="match status" value="1"/>
</dbReference>
<accession>A0A382LFE0</accession>
<dbReference type="GO" id="GO:0004519">
    <property type="term" value="F:endonuclease activity"/>
    <property type="evidence" value="ECO:0007669"/>
    <property type="project" value="InterPro"/>
</dbReference>
<evidence type="ECO:0000313" key="2">
    <source>
        <dbReference type="EMBL" id="SVC33581.1"/>
    </source>
</evidence>
<dbReference type="AlphaFoldDB" id="A0A382LFE0"/>
<dbReference type="Gene3D" id="3.40.91.30">
    <property type="match status" value="1"/>
</dbReference>
<dbReference type="GO" id="GO:0004527">
    <property type="term" value="F:exonuclease activity"/>
    <property type="evidence" value="ECO:0007669"/>
    <property type="project" value="InterPro"/>
</dbReference>
<feature type="domain" description="TnsA endonuclease N-terminal" evidence="1">
    <location>
        <begin position="39"/>
        <end position="140"/>
    </location>
</feature>
<sequence>MAYSGTYKPINPKKYRGNPNQVVYRSLWERKLMVYCDKNDAILEWGSEEVIIPYLSPWDGKLHRYFPDFYMKVNQANGSIKKFIIEVKPKAQCKPPVKNPKRKTRRWFKEVQTWGINQAKWKSATEYCDEQGMEFKILTEDHLNPKYK</sequence>
<dbReference type="InterPro" id="IPR014833">
    <property type="entry name" value="TnsA_N"/>
</dbReference>
<dbReference type="InterPro" id="IPR046390">
    <property type="entry name" value="NUCL_HEAD_T4"/>
</dbReference>
<reference evidence="2" key="1">
    <citation type="submission" date="2018-05" db="EMBL/GenBank/DDBJ databases">
        <authorList>
            <person name="Lanie J.A."/>
            <person name="Ng W.-L."/>
            <person name="Kazmierczak K.M."/>
            <person name="Andrzejewski T.M."/>
            <person name="Davidsen T.M."/>
            <person name="Wayne K.J."/>
            <person name="Tettelin H."/>
            <person name="Glass J.I."/>
            <person name="Rusch D."/>
            <person name="Podicherti R."/>
            <person name="Tsui H.-C.T."/>
            <person name="Winkler M.E."/>
        </authorList>
    </citation>
    <scope>NUCLEOTIDE SEQUENCE</scope>
</reference>
<gene>
    <name evidence="2" type="ORF">METZ01_LOCUS286435</name>
</gene>